<reference evidence="3 4" key="1">
    <citation type="journal article" date="2024" name="G3 (Bethesda)">
        <title>Genome assembly of Hibiscus sabdariffa L. provides insights into metabolisms of medicinal natural products.</title>
        <authorList>
            <person name="Kim T."/>
        </authorList>
    </citation>
    <scope>NUCLEOTIDE SEQUENCE [LARGE SCALE GENOMIC DNA]</scope>
    <source>
        <strain evidence="3">TK-2024</strain>
        <tissue evidence="3">Old leaves</tissue>
    </source>
</reference>
<sequence>MEQCEHEIYLVTVGIREKARSEALIEMAREEEDIASQQVAEPHVGKSKRISSKERVSMLEDKFECPKDNTGDVVGRLDVMDTRLDGLESMGDKIREDVNLDINEAIEGVDKKGDAFQVMLDALRKEMQAKIEKLEIELDVCKVALNDAARTWMFKENPSTGYAKPRNNHPRKDEKKPLKCYL</sequence>
<gene>
    <name evidence="3" type="ORF">V6N11_084180</name>
</gene>
<feature type="compositionally biased region" description="Basic and acidic residues" evidence="2">
    <location>
        <begin position="170"/>
        <end position="182"/>
    </location>
</feature>
<name>A0ABR2QS61_9ROSI</name>
<evidence type="ECO:0000256" key="1">
    <source>
        <dbReference type="SAM" id="Coils"/>
    </source>
</evidence>
<feature type="region of interest" description="Disordered" evidence="2">
    <location>
        <begin position="156"/>
        <end position="182"/>
    </location>
</feature>
<dbReference type="Proteomes" id="UP001396334">
    <property type="component" value="Unassembled WGS sequence"/>
</dbReference>
<accession>A0ABR2QS61</accession>
<evidence type="ECO:0000256" key="2">
    <source>
        <dbReference type="SAM" id="MobiDB-lite"/>
    </source>
</evidence>
<dbReference type="EMBL" id="JBBPBN010000033">
    <property type="protein sequence ID" value="KAK9003538.1"/>
    <property type="molecule type" value="Genomic_DNA"/>
</dbReference>
<keyword evidence="4" id="KW-1185">Reference proteome</keyword>
<feature type="coiled-coil region" evidence="1">
    <location>
        <begin position="117"/>
        <end position="151"/>
    </location>
</feature>
<comment type="caution">
    <text evidence="3">The sequence shown here is derived from an EMBL/GenBank/DDBJ whole genome shotgun (WGS) entry which is preliminary data.</text>
</comment>
<evidence type="ECO:0000313" key="3">
    <source>
        <dbReference type="EMBL" id="KAK9003538.1"/>
    </source>
</evidence>
<proteinExistence type="predicted"/>
<keyword evidence="1" id="KW-0175">Coiled coil</keyword>
<protein>
    <submittedName>
        <fullName evidence="3">Uncharacterized protein</fullName>
    </submittedName>
</protein>
<evidence type="ECO:0000313" key="4">
    <source>
        <dbReference type="Proteomes" id="UP001396334"/>
    </source>
</evidence>
<organism evidence="3 4">
    <name type="scientific">Hibiscus sabdariffa</name>
    <name type="common">roselle</name>
    <dbReference type="NCBI Taxonomy" id="183260"/>
    <lineage>
        <taxon>Eukaryota</taxon>
        <taxon>Viridiplantae</taxon>
        <taxon>Streptophyta</taxon>
        <taxon>Embryophyta</taxon>
        <taxon>Tracheophyta</taxon>
        <taxon>Spermatophyta</taxon>
        <taxon>Magnoliopsida</taxon>
        <taxon>eudicotyledons</taxon>
        <taxon>Gunneridae</taxon>
        <taxon>Pentapetalae</taxon>
        <taxon>rosids</taxon>
        <taxon>malvids</taxon>
        <taxon>Malvales</taxon>
        <taxon>Malvaceae</taxon>
        <taxon>Malvoideae</taxon>
        <taxon>Hibiscus</taxon>
    </lineage>
</organism>